<evidence type="ECO:0008006" key="4">
    <source>
        <dbReference type="Google" id="ProtNLM"/>
    </source>
</evidence>
<feature type="chain" id="PRO_5015916713" description="Lipoprotein" evidence="1">
    <location>
        <begin position="25"/>
        <end position="237"/>
    </location>
</feature>
<dbReference type="Proteomes" id="UP000244896">
    <property type="component" value="Chromosome"/>
</dbReference>
<evidence type="ECO:0000313" key="2">
    <source>
        <dbReference type="EMBL" id="AWI08319.1"/>
    </source>
</evidence>
<dbReference type="PROSITE" id="PS51257">
    <property type="entry name" value="PROKAR_LIPOPROTEIN"/>
    <property type="match status" value="1"/>
</dbReference>
<dbReference type="KEGG" id="elut:CKA38_02760"/>
<dbReference type="OrthoDB" id="272779at2"/>
<sequence length="237" mass="26527">MKHPNITILTGLLLVLLVASCSKDTSTVAPPPAPSADAKFKEAFALPVADIFSVERDGEKVKCIAKIDFAPYKEVSFIRNQTGVGTKRTFVARLKPGVLASEDVLPDAKPYYYWLLVVPNKGKHHNFGPIRVAPDTDNKGTYVDVATVYKWKIERTYSKATISWSFPQENIEIINIFRKTSIANYAKRKSVFQTLEAEGSLGDPLPDPEADYWYWIEVTLTNGRIIAQGPMRAEFSR</sequence>
<keyword evidence="1" id="KW-0732">Signal</keyword>
<dbReference type="AlphaFoldDB" id="A0A2U8E0F6"/>
<proteinExistence type="predicted"/>
<reference evidence="2 3" key="1">
    <citation type="journal article" date="2018" name="Syst. Appl. Microbiol.">
        <title>Ereboglobus luteus gen. nov. sp. nov. from cockroach guts, and new insights into the oxygen relationship of the genera Opitutus and Didymococcus (Verrucomicrobia: Opitutaceae).</title>
        <authorList>
            <person name="Tegtmeier D."/>
            <person name="Belitz A."/>
            <person name="Radek R."/>
            <person name="Heimerl T."/>
            <person name="Brune A."/>
        </authorList>
    </citation>
    <scope>NUCLEOTIDE SEQUENCE [LARGE SCALE GENOMIC DNA]</scope>
    <source>
        <strain evidence="2 3">Ho45</strain>
    </source>
</reference>
<evidence type="ECO:0000313" key="3">
    <source>
        <dbReference type="Proteomes" id="UP000244896"/>
    </source>
</evidence>
<protein>
    <recommendedName>
        <fullName evidence="4">Lipoprotein</fullName>
    </recommendedName>
</protein>
<evidence type="ECO:0000256" key="1">
    <source>
        <dbReference type="SAM" id="SignalP"/>
    </source>
</evidence>
<accession>A0A2U8E0F6</accession>
<keyword evidence="3" id="KW-1185">Reference proteome</keyword>
<name>A0A2U8E0F6_9BACT</name>
<gene>
    <name evidence="2" type="ORF">CKA38_02760</name>
</gene>
<dbReference type="EMBL" id="CP023004">
    <property type="protein sequence ID" value="AWI08319.1"/>
    <property type="molecule type" value="Genomic_DNA"/>
</dbReference>
<feature type="signal peptide" evidence="1">
    <location>
        <begin position="1"/>
        <end position="24"/>
    </location>
</feature>
<dbReference type="RefSeq" id="WP_108824125.1">
    <property type="nucleotide sequence ID" value="NZ_CP023004.1"/>
</dbReference>
<organism evidence="2 3">
    <name type="scientific">Ereboglobus luteus</name>
    <dbReference type="NCBI Taxonomy" id="1796921"/>
    <lineage>
        <taxon>Bacteria</taxon>
        <taxon>Pseudomonadati</taxon>
        <taxon>Verrucomicrobiota</taxon>
        <taxon>Opitutia</taxon>
        <taxon>Opitutales</taxon>
        <taxon>Opitutaceae</taxon>
        <taxon>Ereboglobus</taxon>
    </lineage>
</organism>